<dbReference type="InterPro" id="IPR014016">
    <property type="entry name" value="UvrD-like_ATP-bd"/>
</dbReference>
<evidence type="ECO:0000256" key="6">
    <source>
        <dbReference type="ARBA" id="ARBA00022806"/>
    </source>
</evidence>
<evidence type="ECO:0000256" key="5">
    <source>
        <dbReference type="ARBA" id="ARBA00022801"/>
    </source>
</evidence>
<dbReference type="Gene3D" id="3.90.320.10">
    <property type="match status" value="1"/>
</dbReference>
<keyword evidence="6 15" id="KW-0347">Helicase</keyword>
<keyword evidence="7" id="KW-0269">Exonuclease</keyword>
<evidence type="ECO:0000313" key="20">
    <source>
        <dbReference type="Proteomes" id="UP000318834"/>
    </source>
</evidence>
<feature type="binding site" evidence="15">
    <location>
        <begin position="61"/>
        <end position="68"/>
    </location>
    <ligand>
        <name>ATP</name>
        <dbReference type="ChEBI" id="CHEBI:30616"/>
    </ligand>
</feature>
<evidence type="ECO:0000256" key="4">
    <source>
        <dbReference type="ARBA" id="ARBA00022763"/>
    </source>
</evidence>
<sequence>MPDRRRSLTLEDQPAGQLPLELSPAAGKEAGESPVDRILADLNDEQRRAVTHESGPLLIVAGAGTGKTAVITRRIAWLIATKRARPSEILALTFTDKAAAEMEERVDVLVPYGYTDVWISTFHAFGDRVLRDHALELGLTPDFRIVTRAEQVIFFREHLFEFPLDVYRPLGDPTRYIEALIALISRAKDEDCSPAEYRAYANRVISEAEAHPEDRELADFARQQQELALTYQRYQELLASEGLVDFGDLITLTLRLLRDRPAVLREYRERFKYILVDEFQDTNYAQFQLVRHLVGDASLQNITVVGDDDQSIYKFRGAAISNILNFLDVYPQAKQLVLTSNYRSPQAILDAGYRLIQHNNPDRLEVRHSLDKRLKAAHTEGRPAQHMHLDTLSSEADWVAQQIAQRVEGGEYRYKDCAILVRSNADADPFLRALNMRSVPHRFTGSRGLYNREEIRLVLAFLRALAKPQDNLSLYYLGASPLYLIPATDLAKCLSYADRKNRTLEYLFRYVREARPDGPYADLVEEIPLESRASIAKLLDDLEEMRKVMTDHATGRVLYEYLVTRTGYVRRLATSGAPEDEVRVANLAKFFDLMARYGEIAAYDRVPEFVKHMDDLIAAGDDPPVAQADLDQDAVNVLTVHRAKGLEFPVVFLVSCVADRFPTRNRGEPIPLPDPLVKDILPSGDFHVQEERRLFYVAMTRAQRELYFTSGRDYGGVRSRKVSRFVLEALDLPKADAEAFHASPVEAIHRHAPRGNGQQGLEGLIPADQPIFLSYRQVDDYDLCPLKYKYTHILRVPLLRDHRVVYGSAIHEAIREYHRRKARRQLITFEDLVAHFERAWVNEGFVSRDHEDQRLAEGREVLSHFFQYQESSGRVPTFVEAPFSFQVGLTRIKGRWDRVDLRGDEAVLIDFKTSDVRTQKDADRRARESFQLALYALAYREVYGTAPSRLELHFLGPQQVLVGATAPDDEMLEKTAAIVERVASGIRAGQFIATPDYYRACRYCAFASICPYTATGDPELEEQP</sequence>
<name>A0A537ILR3_9BACT</name>
<dbReference type="Gene3D" id="1.10.486.10">
    <property type="entry name" value="PCRA, domain 4"/>
    <property type="match status" value="1"/>
</dbReference>
<evidence type="ECO:0000259" key="17">
    <source>
        <dbReference type="PROSITE" id="PS51198"/>
    </source>
</evidence>
<protein>
    <recommendedName>
        <fullName evidence="13">DNA 3'-5' helicase</fullName>
        <ecNumber evidence="13">5.6.2.4</ecNumber>
    </recommendedName>
</protein>
<feature type="region of interest" description="Disordered" evidence="16">
    <location>
        <begin position="1"/>
        <end position="33"/>
    </location>
</feature>
<keyword evidence="9" id="KW-0238">DNA-binding</keyword>
<keyword evidence="8 15" id="KW-0067">ATP-binding</keyword>
<keyword evidence="11" id="KW-0413">Isomerase</keyword>
<dbReference type="InterPro" id="IPR011604">
    <property type="entry name" value="PDDEXK-like_dom_sf"/>
</dbReference>
<feature type="domain" description="UvrD-like helicase C-terminal" evidence="18">
    <location>
        <begin position="346"/>
        <end position="645"/>
    </location>
</feature>
<keyword evidence="2" id="KW-0540">Nuclease</keyword>
<dbReference type="PROSITE" id="PS51217">
    <property type="entry name" value="UVRD_HELICASE_CTER"/>
    <property type="match status" value="1"/>
</dbReference>
<dbReference type="Pfam" id="PF12705">
    <property type="entry name" value="PDDEXK_1"/>
    <property type="match status" value="1"/>
</dbReference>
<dbReference type="GO" id="GO:0043138">
    <property type="term" value="F:3'-5' DNA helicase activity"/>
    <property type="evidence" value="ECO:0007669"/>
    <property type="project" value="UniProtKB-EC"/>
</dbReference>
<dbReference type="GO" id="GO:0003677">
    <property type="term" value="F:DNA binding"/>
    <property type="evidence" value="ECO:0007669"/>
    <property type="project" value="UniProtKB-KW"/>
</dbReference>
<dbReference type="GO" id="GO:0004527">
    <property type="term" value="F:exonuclease activity"/>
    <property type="evidence" value="ECO:0007669"/>
    <property type="project" value="UniProtKB-KW"/>
</dbReference>
<comment type="catalytic activity">
    <reaction evidence="12">
        <text>Couples ATP hydrolysis with the unwinding of duplex DNA by translocating in the 3'-5' direction.</text>
        <dbReference type="EC" id="5.6.2.4"/>
    </reaction>
</comment>
<evidence type="ECO:0000256" key="13">
    <source>
        <dbReference type="ARBA" id="ARBA00034808"/>
    </source>
</evidence>
<dbReference type="Pfam" id="PF00580">
    <property type="entry name" value="UvrD-helicase"/>
    <property type="match status" value="1"/>
</dbReference>
<evidence type="ECO:0000256" key="8">
    <source>
        <dbReference type="ARBA" id="ARBA00022840"/>
    </source>
</evidence>
<dbReference type="InterPro" id="IPR013986">
    <property type="entry name" value="DExx_box_DNA_helicase_dom_sf"/>
</dbReference>
<keyword evidence="10" id="KW-0234">DNA repair</keyword>
<evidence type="ECO:0000256" key="1">
    <source>
        <dbReference type="ARBA" id="ARBA00009922"/>
    </source>
</evidence>
<dbReference type="EC" id="5.6.2.4" evidence="13"/>
<dbReference type="PANTHER" id="PTHR11070:SF55">
    <property type="entry name" value="DNA 3'-5' HELICASE"/>
    <property type="match status" value="1"/>
</dbReference>
<dbReference type="InterPro" id="IPR014017">
    <property type="entry name" value="DNA_helicase_UvrD-like_C"/>
</dbReference>
<keyword evidence="3 15" id="KW-0547">Nucleotide-binding</keyword>
<evidence type="ECO:0000256" key="14">
    <source>
        <dbReference type="ARBA" id="ARBA00048988"/>
    </source>
</evidence>
<evidence type="ECO:0000256" key="16">
    <source>
        <dbReference type="SAM" id="MobiDB-lite"/>
    </source>
</evidence>
<evidence type="ECO:0000256" key="3">
    <source>
        <dbReference type="ARBA" id="ARBA00022741"/>
    </source>
</evidence>
<evidence type="ECO:0000259" key="18">
    <source>
        <dbReference type="PROSITE" id="PS51217"/>
    </source>
</evidence>
<evidence type="ECO:0000256" key="10">
    <source>
        <dbReference type="ARBA" id="ARBA00023204"/>
    </source>
</evidence>
<dbReference type="CDD" id="cd17932">
    <property type="entry name" value="DEXQc_UvrD"/>
    <property type="match status" value="1"/>
</dbReference>
<gene>
    <name evidence="19" type="ORF">E6H05_11440</name>
</gene>
<evidence type="ECO:0000256" key="11">
    <source>
        <dbReference type="ARBA" id="ARBA00023235"/>
    </source>
</evidence>
<dbReference type="EMBL" id="VBAP01000091">
    <property type="protein sequence ID" value="TMI72230.1"/>
    <property type="molecule type" value="Genomic_DNA"/>
</dbReference>
<evidence type="ECO:0000256" key="9">
    <source>
        <dbReference type="ARBA" id="ARBA00023125"/>
    </source>
</evidence>
<keyword evidence="4" id="KW-0227">DNA damage</keyword>
<proteinExistence type="inferred from homology"/>
<evidence type="ECO:0000256" key="2">
    <source>
        <dbReference type="ARBA" id="ARBA00022722"/>
    </source>
</evidence>
<keyword evidence="5 15" id="KW-0378">Hydrolase</keyword>
<dbReference type="PROSITE" id="PS51198">
    <property type="entry name" value="UVRD_HELICASE_ATP_BIND"/>
    <property type="match status" value="1"/>
</dbReference>
<dbReference type="GO" id="GO:0000725">
    <property type="term" value="P:recombinational repair"/>
    <property type="evidence" value="ECO:0007669"/>
    <property type="project" value="TreeGrafter"/>
</dbReference>
<organism evidence="19 20">
    <name type="scientific">Candidatus Segetimicrobium genomatis</name>
    <dbReference type="NCBI Taxonomy" id="2569760"/>
    <lineage>
        <taxon>Bacteria</taxon>
        <taxon>Bacillati</taxon>
        <taxon>Candidatus Sysuimicrobiota</taxon>
        <taxon>Candidatus Sysuimicrobiia</taxon>
        <taxon>Candidatus Sysuimicrobiales</taxon>
        <taxon>Candidatus Segetimicrobiaceae</taxon>
        <taxon>Candidatus Segetimicrobium</taxon>
    </lineage>
</organism>
<reference evidence="19 20" key="1">
    <citation type="journal article" date="2019" name="Nat. Microbiol.">
        <title>Mediterranean grassland soil C-N compound turnover is dependent on rainfall and depth, and is mediated by genomically divergent microorganisms.</title>
        <authorList>
            <person name="Diamond S."/>
            <person name="Andeer P.F."/>
            <person name="Li Z."/>
            <person name="Crits-Christoph A."/>
            <person name="Burstein D."/>
            <person name="Anantharaman K."/>
            <person name="Lane K.R."/>
            <person name="Thomas B.C."/>
            <person name="Pan C."/>
            <person name="Northen T.R."/>
            <person name="Banfield J.F."/>
        </authorList>
    </citation>
    <scope>NUCLEOTIDE SEQUENCE [LARGE SCALE GENOMIC DNA]</scope>
    <source>
        <strain evidence="19">NP_8</strain>
    </source>
</reference>
<evidence type="ECO:0000313" key="19">
    <source>
        <dbReference type="EMBL" id="TMI72230.1"/>
    </source>
</evidence>
<dbReference type="GO" id="GO:0033202">
    <property type="term" value="C:DNA helicase complex"/>
    <property type="evidence" value="ECO:0007669"/>
    <property type="project" value="TreeGrafter"/>
</dbReference>
<accession>A0A537ILR3</accession>
<comment type="similarity">
    <text evidence="1">Belongs to the helicase family. UvrD subfamily.</text>
</comment>
<dbReference type="Gene3D" id="3.40.50.300">
    <property type="entry name" value="P-loop containing nucleotide triphosphate hydrolases"/>
    <property type="match status" value="2"/>
</dbReference>
<dbReference type="InterPro" id="IPR027417">
    <property type="entry name" value="P-loop_NTPase"/>
</dbReference>
<dbReference type="SUPFAM" id="SSF52540">
    <property type="entry name" value="P-loop containing nucleoside triphosphate hydrolases"/>
    <property type="match status" value="1"/>
</dbReference>
<evidence type="ECO:0000256" key="7">
    <source>
        <dbReference type="ARBA" id="ARBA00022839"/>
    </source>
</evidence>
<dbReference type="GO" id="GO:0005524">
    <property type="term" value="F:ATP binding"/>
    <property type="evidence" value="ECO:0007669"/>
    <property type="project" value="UniProtKB-UniRule"/>
</dbReference>
<feature type="domain" description="UvrD-like helicase ATP-binding" evidence="17">
    <location>
        <begin position="40"/>
        <end position="345"/>
    </location>
</feature>
<evidence type="ECO:0000256" key="15">
    <source>
        <dbReference type="PROSITE-ProRule" id="PRU00560"/>
    </source>
</evidence>
<comment type="caution">
    <text evidence="19">The sequence shown here is derived from an EMBL/GenBank/DDBJ whole genome shotgun (WGS) entry which is preliminary data.</text>
</comment>
<dbReference type="AlphaFoldDB" id="A0A537ILR3"/>
<dbReference type="InterPro" id="IPR000212">
    <property type="entry name" value="DNA_helicase_UvrD/REP"/>
</dbReference>
<dbReference type="Proteomes" id="UP000318834">
    <property type="component" value="Unassembled WGS sequence"/>
</dbReference>
<dbReference type="Gene3D" id="1.10.10.160">
    <property type="match status" value="1"/>
</dbReference>
<dbReference type="PANTHER" id="PTHR11070">
    <property type="entry name" value="UVRD / RECB / PCRA DNA HELICASE FAMILY MEMBER"/>
    <property type="match status" value="1"/>
</dbReference>
<comment type="catalytic activity">
    <reaction evidence="14">
        <text>ATP + H2O = ADP + phosphate + H(+)</text>
        <dbReference type="Rhea" id="RHEA:13065"/>
        <dbReference type="ChEBI" id="CHEBI:15377"/>
        <dbReference type="ChEBI" id="CHEBI:15378"/>
        <dbReference type="ChEBI" id="CHEBI:30616"/>
        <dbReference type="ChEBI" id="CHEBI:43474"/>
        <dbReference type="ChEBI" id="CHEBI:456216"/>
        <dbReference type="EC" id="5.6.2.4"/>
    </reaction>
</comment>
<dbReference type="GO" id="GO:0005829">
    <property type="term" value="C:cytosol"/>
    <property type="evidence" value="ECO:0007669"/>
    <property type="project" value="TreeGrafter"/>
</dbReference>
<evidence type="ECO:0000256" key="12">
    <source>
        <dbReference type="ARBA" id="ARBA00034617"/>
    </source>
</evidence>
<dbReference type="InterPro" id="IPR038726">
    <property type="entry name" value="PDDEXK_AddAB-type"/>
</dbReference>
<dbReference type="Pfam" id="PF13361">
    <property type="entry name" value="UvrD_C"/>
    <property type="match status" value="1"/>
</dbReference>